<dbReference type="GO" id="GO:0006270">
    <property type="term" value="P:DNA replication initiation"/>
    <property type="evidence" value="ECO:0007669"/>
    <property type="project" value="InterPro"/>
</dbReference>
<comment type="caution">
    <text evidence="4">The sequence shown here is derived from an EMBL/GenBank/DDBJ whole genome shotgun (WGS) entry which is preliminary data.</text>
</comment>
<evidence type="ECO:0000259" key="3">
    <source>
        <dbReference type="Pfam" id="PF01051"/>
    </source>
</evidence>
<proteinExistence type="inferred from homology"/>
<dbReference type="Pfam" id="PF21205">
    <property type="entry name" value="Rep3_C"/>
    <property type="match status" value="1"/>
</dbReference>
<dbReference type="GO" id="GO:0003887">
    <property type="term" value="F:DNA-directed DNA polymerase activity"/>
    <property type="evidence" value="ECO:0007669"/>
    <property type="project" value="InterPro"/>
</dbReference>
<sequence>MAPAQKQSRTKTKVSDQLITMDAQASDEDIELREKEFSKSNDSIGLRVQQGRLTLLSRKIFNVLVYRAQQLAEPGKGAPTNIKSADKYFWVPLSEVAADANYDSKDTELFKRQIDELQDVRVYHEDQIAWTSERLLASVKLVKPDARRKNSTHQVMLGYMFPPEVEAMVLKPHQYTKLSLYYQGQFRRGASLALYEICKRYITNPSKVTRRNLWQWWYTFLTGSIEDTENVQYKYFKRDVVNPAITEINSTSDINVELVEFRSGRRVKELQFKVLPAKQFALPFSTPAILDAGLLEKMMELGISQQEASDLMAEFTIVQIDEALIVTHKRQKNTNLDPIQSPAAYFKKALKNGYASVATLEAKANAALTNSSSPRKLKTDSKKLLAELKTEYRLAQATDALEMHAEMSHEEQQGNIAEFFESKEYRSLPAAAKKSIVSNKPSPVGLSTFGMWLSKKFWPEEPSSQELYEFAAANLLSKNGGGTDDGNGEKGK</sequence>
<dbReference type="OrthoDB" id="1522717at2"/>
<dbReference type="EMBL" id="NQYH01000005">
    <property type="protein sequence ID" value="RIY41052.1"/>
    <property type="molecule type" value="Genomic_DNA"/>
</dbReference>
<dbReference type="Proteomes" id="UP000266206">
    <property type="component" value="Unassembled WGS sequence"/>
</dbReference>
<comment type="similarity">
    <text evidence="1">Belongs to the initiator RepB protein family.</text>
</comment>
<dbReference type="SUPFAM" id="SSF46785">
    <property type="entry name" value="Winged helix' DNA-binding domain"/>
    <property type="match status" value="1"/>
</dbReference>
<feature type="domain" description="Initiator Rep protein WH1" evidence="3">
    <location>
        <begin position="39"/>
        <end position="199"/>
    </location>
</feature>
<dbReference type="InterPro" id="IPR000525">
    <property type="entry name" value="Initiator_Rep_WH1"/>
</dbReference>
<evidence type="ECO:0000256" key="1">
    <source>
        <dbReference type="ARBA" id="ARBA00038283"/>
    </source>
</evidence>
<name>A0A3A1YS63_9BURK</name>
<dbReference type="Gene3D" id="1.10.10.10">
    <property type="entry name" value="Winged helix-like DNA-binding domain superfamily/Winged helix DNA-binding domain"/>
    <property type="match status" value="1"/>
</dbReference>
<organism evidence="4 5">
    <name type="scientific">Neopusillimonas maritima</name>
    <dbReference type="NCBI Taxonomy" id="2026239"/>
    <lineage>
        <taxon>Bacteria</taxon>
        <taxon>Pseudomonadati</taxon>
        <taxon>Pseudomonadota</taxon>
        <taxon>Betaproteobacteria</taxon>
        <taxon>Burkholderiales</taxon>
        <taxon>Alcaligenaceae</taxon>
        <taxon>Neopusillimonas</taxon>
    </lineage>
</organism>
<reference evidence="4 5" key="1">
    <citation type="submission" date="2017-08" db="EMBL/GenBank/DDBJ databases">
        <title>Pusillimonas indicus sp. nov., a member of the family Alcaligenaceae isolated from surface seawater.</title>
        <authorList>
            <person name="Li J."/>
        </authorList>
    </citation>
    <scope>NUCLEOTIDE SEQUENCE [LARGE SCALE GENOMIC DNA]</scope>
    <source>
        <strain evidence="4 5">L52-1-41</strain>
    </source>
</reference>
<dbReference type="RefSeq" id="WP_119516053.1">
    <property type="nucleotide sequence ID" value="NZ_NQYH01000005.1"/>
</dbReference>
<accession>A0A3A1YS63</accession>
<dbReference type="AlphaFoldDB" id="A0A3A1YS63"/>
<dbReference type="InterPro" id="IPR036390">
    <property type="entry name" value="WH_DNA-bd_sf"/>
</dbReference>
<evidence type="ECO:0000313" key="4">
    <source>
        <dbReference type="EMBL" id="RIY41052.1"/>
    </source>
</evidence>
<evidence type="ECO:0000313" key="5">
    <source>
        <dbReference type="Proteomes" id="UP000266206"/>
    </source>
</evidence>
<gene>
    <name evidence="4" type="ORF">CJP73_07850</name>
</gene>
<feature type="region of interest" description="Disordered" evidence="2">
    <location>
        <begin position="1"/>
        <end position="20"/>
    </location>
</feature>
<evidence type="ECO:0000256" key="2">
    <source>
        <dbReference type="SAM" id="MobiDB-lite"/>
    </source>
</evidence>
<dbReference type="InterPro" id="IPR036388">
    <property type="entry name" value="WH-like_DNA-bd_sf"/>
</dbReference>
<protein>
    <recommendedName>
        <fullName evidence="3">Initiator Rep protein WH1 domain-containing protein</fullName>
    </recommendedName>
</protein>
<dbReference type="Pfam" id="PF01051">
    <property type="entry name" value="Rep3_N"/>
    <property type="match status" value="1"/>
</dbReference>